<dbReference type="SUPFAM" id="SSF51735">
    <property type="entry name" value="NAD(P)-binding Rossmann-fold domains"/>
    <property type="match status" value="1"/>
</dbReference>
<comment type="pathway">
    <text evidence="1">Carbohydrate metabolism; galactose metabolism.</text>
</comment>
<protein>
    <recommendedName>
        <fullName evidence="3">UDP-glucose 4-epimerase</fullName>
    </recommendedName>
    <alternativeName>
        <fullName evidence="5">Galactowaldenase</fullName>
    </alternativeName>
    <alternativeName>
        <fullName evidence="4">UDP-galactose 4-epimerase</fullName>
    </alternativeName>
</protein>
<keyword evidence="8" id="KW-1185">Reference proteome</keyword>
<evidence type="ECO:0000256" key="1">
    <source>
        <dbReference type="ARBA" id="ARBA00004947"/>
    </source>
</evidence>
<dbReference type="Gene3D" id="3.90.25.10">
    <property type="entry name" value="UDP-galactose 4-epimerase, domain 1"/>
    <property type="match status" value="1"/>
</dbReference>
<dbReference type="PANTHER" id="PTHR43725:SF53">
    <property type="entry name" value="UDP-ARABINOSE 4-EPIMERASE 1"/>
    <property type="match status" value="1"/>
</dbReference>
<evidence type="ECO:0000256" key="4">
    <source>
        <dbReference type="ARBA" id="ARBA00031367"/>
    </source>
</evidence>
<organism evidence="7 8">
    <name type="scientific">Nocardia arthritidis</name>
    <dbReference type="NCBI Taxonomy" id="228602"/>
    <lineage>
        <taxon>Bacteria</taxon>
        <taxon>Bacillati</taxon>
        <taxon>Actinomycetota</taxon>
        <taxon>Actinomycetes</taxon>
        <taxon>Mycobacteriales</taxon>
        <taxon>Nocardiaceae</taxon>
        <taxon>Nocardia</taxon>
    </lineage>
</organism>
<dbReference type="AlphaFoldDB" id="A0A6G9YS07"/>
<comment type="similarity">
    <text evidence="2">Belongs to the NAD(P)-dependent epimerase/dehydratase family.</text>
</comment>
<dbReference type="Gene3D" id="3.40.50.720">
    <property type="entry name" value="NAD(P)-binding Rossmann-like Domain"/>
    <property type="match status" value="1"/>
</dbReference>
<evidence type="ECO:0000313" key="8">
    <source>
        <dbReference type="Proteomes" id="UP000503540"/>
    </source>
</evidence>
<dbReference type="PANTHER" id="PTHR43725">
    <property type="entry name" value="UDP-GLUCOSE 4-EPIMERASE"/>
    <property type="match status" value="1"/>
</dbReference>
<dbReference type="RefSeq" id="WP_167478059.1">
    <property type="nucleotide sequence ID" value="NZ_CP046172.1"/>
</dbReference>
<dbReference type="InterPro" id="IPR001509">
    <property type="entry name" value="Epimerase_deHydtase"/>
</dbReference>
<evidence type="ECO:0000256" key="5">
    <source>
        <dbReference type="ARBA" id="ARBA00033067"/>
    </source>
</evidence>
<proteinExistence type="inferred from homology"/>
<dbReference type="KEGG" id="nah:F5544_40355"/>
<accession>A0A6G9YS07</accession>
<evidence type="ECO:0000313" key="7">
    <source>
        <dbReference type="EMBL" id="QIS15887.1"/>
    </source>
</evidence>
<name>A0A6G9YS07_9NOCA</name>
<evidence type="ECO:0000256" key="2">
    <source>
        <dbReference type="ARBA" id="ARBA00007637"/>
    </source>
</evidence>
<feature type="domain" description="NAD-dependent epimerase/dehydratase" evidence="6">
    <location>
        <begin position="6"/>
        <end position="234"/>
    </location>
</feature>
<dbReference type="Pfam" id="PF01370">
    <property type="entry name" value="Epimerase"/>
    <property type="match status" value="1"/>
</dbReference>
<gene>
    <name evidence="7" type="ORF">F5544_40355</name>
</gene>
<dbReference type="InterPro" id="IPR036291">
    <property type="entry name" value="NAD(P)-bd_dom_sf"/>
</dbReference>
<evidence type="ECO:0000256" key="3">
    <source>
        <dbReference type="ARBA" id="ARBA00018569"/>
    </source>
</evidence>
<reference evidence="7 8" key="1">
    <citation type="journal article" date="2019" name="ACS Chem. Biol.">
        <title>Identification and Mobilization of a Cryptic Antibiotic Biosynthesis Gene Locus from a Human-Pathogenic Nocardia Isolate.</title>
        <authorList>
            <person name="Herisse M."/>
            <person name="Ishida K."/>
            <person name="Porter J.L."/>
            <person name="Howden B."/>
            <person name="Hertweck C."/>
            <person name="Stinear T.P."/>
            <person name="Pidot S.J."/>
        </authorList>
    </citation>
    <scope>NUCLEOTIDE SEQUENCE [LARGE SCALE GENOMIC DNA]</scope>
    <source>
        <strain evidence="7 8">AUSMDU00012717</strain>
    </source>
</reference>
<sequence>MRNPRVLVTGANGYLGSAVVEALLTAGHQVVALVRGDRSRVPDGAVVRSADLLDPQALSAAVRDVDAVCHLAALTRVRESAAARAQYVVINVDGTGNLLDAMRAAGIRGLVFASTVAVYGTPDRQPMPEELPEDPRHPYAETKLAAERLIESRTATGDLAASVLRLCNVAGGPDPDPTRILPRILAATPEQPLRVNGDGSVIRDYLHIADAASAFAAAVVRLPDPGGFRRYNIGSGVGTTLNGLIAAIARITGRAIPVEYGPPVAEPPCLISDSTRANYELAWRPTYSTIDAIIRGA</sequence>
<evidence type="ECO:0000259" key="6">
    <source>
        <dbReference type="Pfam" id="PF01370"/>
    </source>
</evidence>
<dbReference type="Proteomes" id="UP000503540">
    <property type="component" value="Chromosome"/>
</dbReference>
<dbReference type="EMBL" id="CP046172">
    <property type="protein sequence ID" value="QIS15887.1"/>
    <property type="molecule type" value="Genomic_DNA"/>
</dbReference>